<dbReference type="InterPro" id="IPR011992">
    <property type="entry name" value="EF-hand-dom_pair"/>
</dbReference>
<dbReference type="SUPFAM" id="SSF47473">
    <property type="entry name" value="EF-hand"/>
    <property type="match status" value="1"/>
</dbReference>
<name>A0A7S4JW00_9EUKA</name>
<dbReference type="PROSITE" id="PS50222">
    <property type="entry name" value="EF_HAND_2"/>
    <property type="match status" value="1"/>
</dbReference>
<dbReference type="Gene3D" id="1.10.238.10">
    <property type="entry name" value="EF-hand"/>
    <property type="match status" value="1"/>
</dbReference>
<accession>A0A7S4JW00</accession>
<reference evidence="2" key="1">
    <citation type="submission" date="2021-01" db="EMBL/GenBank/DDBJ databases">
        <authorList>
            <person name="Corre E."/>
            <person name="Pelletier E."/>
            <person name="Niang G."/>
            <person name="Scheremetjew M."/>
            <person name="Finn R."/>
            <person name="Kale V."/>
            <person name="Holt S."/>
            <person name="Cochrane G."/>
            <person name="Meng A."/>
            <person name="Brown T."/>
            <person name="Cohen L."/>
        </authorList>
    </citation>
    <scope>NUCLEOTIDE SEQUENCE</scope>
    <source>
        <strain evidence="2">SoJaBio B1-5/56/2</strain>
    </source>
</reference>
<feature type="domain" description="EF-hand" evidence="1">
    <location>
        <begin position="23"/>
        <end position="58"/>
    </location>
</feature>
<gene>
    <name evidence="2" type="ORF">NAES01612_LOCUS2601</name>
</gene>
<sequence>MAADDQDVEDWATKFVTQNPNPISSAVVAEVWEKYDAEKAGVISEEQAKKFLGDLASRESVTLEDEALTAMIEECSDEEGKFTFAAFKKLVAEWAASNEFDLSVSMQAELDTEEGGDANFTGLRVSGFRRFDWNRDWIQDEKTNDGKPVYSAKAYKVTFLMYFRAEEKRWVIDDTISANGSYYSHSSDENLSGTWHTGCSWTTDAKIKVTKVENDKGHEKEAYEMEGNSCNDNANGVYLRLPADQDINGKPHYVKKDEPERHLFYTQRERLWQVCPVAAEDKGAYAIASSLKGPWMVIPGDKEEKGIEVKKFEGGVEV</sequence>
<organism evidence="2">
    <name type="scientific">Paramoeba aestuarina</name>
    <dbReference type="NCBI Taxonomy" id="180227"/>
    <lineage>
        <taxon>Eukaryota</taxon>
        <taxon>Amoebozoa</taxon>
        <taxon>Discosea</taxon>
        <taxon>Flabellinia</taxon>
        <taxon>Dactylopodida</taxon>
        <taxon>Paramoebidae</taxon>
        <taxon>Paramoeba</taxon>
    </lineage>
</organism>
<dbReference type="GO" id="GO:0005509">
    <property type="term" value="F:calcium ion binding"/>
    <property type="evidence" value="ECO:0007669"/>
    <property type="project" value="InterPro"/>
</dbReference>
<dbReference type="InterPro" id="IPR002048">
    <property type="entry name" value="EF_hand_dom"/>
</dbReference>
<evidence type="ECO:0000313" key="2">
    <source>
        <dbReference type="EMBL" id="CAE2276012.1"/>
    </source>
</evidence>
<dbReference type="AlphaFoldDB" id="A0A7S4JW00"/>
<protein>
    <recommendedName>
        <fullName evidence="1">EF-hand domain-containing protein</fullName>
    </recommendedName>
</protein>
<dbReference type="EMBL" id="HBKR01003916">
    <property type="protein sequence ID" value="CAE2276012.1"/>
    <property type="molecule type" value="Transcribed_RNA"/>
</dbReference>
<evidence type="ECO:0000259" key="1">
    <source>
        <dbReference type="PROSITE" id="PS50222"/>
    </source>
</evidence>
<proteinExistence type="predicted"/>